<keyword evidence="2" id="KW-1185">Reference proteome</keyword>
<dbReference type="AlphaFoldDB" id="A0A1R3V0E0"/>
<proteinExistence type="predicted"/>
<dbReference type="Proteomes" id="UP000188388">
    <property type="component" value="Unassembled WGS sequence"/>
</dbReference>
<gene>
    <name evidence="1" type="ORF">BQ8794_110156</name>
</gene>
<sequence>MSYAKDPRRVQLVNLRQWKAAQEVKAAQERKAAQWPAFIPRSLRGLGLLCVRRAARPNPIFGMLSASYSCVMLILTKLSI</sequence>
<reference evidence="2" key="1">
    <citation type="submission" date="2017-01" db="EMBL/GenBank/DDBJ databases">
        <authorList>
            <person name="Brunel B."/>
        </authorList>
    </citation>
    <scope>NUCLEOTIDE SEQUENCE [LARGE SCALE GENOMIC DNA]</scope>
</reference>
<evidence type="ECO:0000313" key="2">
    <source>
        <dbReference type="Proteomes" id="UP000188388"/>
    </source>
</evidence>
<dbReference type="EMBL" id="FTPD01000003">
    <property type="protein sequence ID" value="SIT53350.1"/>
    <property type="molecule type" value="Genomic_DNA"/>
</dbReference>
<protein>
    <submittedName>
        <fullName evidence="1">Uncharacterized protein</fullName>
    </submittedName>
</protein>
<dbReference type="RefSeq" id="WP_143744450.1">
    <property type="nucleotide sequence ID" value="NZ_FTPD01000003.1"/>
</dbReference>
<organism evidence="1 2">
    <name type="scientific">Mesorhizobium prunaredense</name>
    <dbReference type="NCBI Taxonomy" id="1631249"/>
    <lineage>
        <taxon>Bacteria</taxon>
        <taxon>Pseudomonadati</taxon>
        <taxon>Pseudomonadota</taxon>
        <taxon>Alphaproteobacteria</taxon>
        <taxon>Hyphomicrobiales</taxon>
        <taxon>Phyllobacteriaceae</taxon>
        <taxon>Mesorhizobium</taxon>
    </lineage>
</organism>
<dbReference type="STRING" id="1631249.BQ8794_110156"/>
<name>A0A1R3V0E0_9HYPH</name>
<evidence type="ECO:0000313" key="1">
    <source>
        <dbReference type="EMBL" id="SIT53350.1"/>
    </source>
</evidence>
<accession>A0A1R3V0E0</accession>